<dbReference type="Proteomes" id="UP000006753">
    <property type="component" value="Unassembled WGS sequence"/>
</dbReference>
<evidence type="ECO:0000259" key="7">
    <source>
        <dbReference type="PROSITE" id="PS50039"/>
    </source>
</evidence>
<dbReference type="CDD" id="cd00059">
    <property type="entry name" value="FH_FOX"/>
    <property type="match status" value="1"/>
</dbReference>
<dbReference type="HOGENOM" id="CLU_525872_0_0_1"/>
<dbReference type="PANTHER" id="PTHR46078:SF2">
    <property type="entry name" value="FORK-HEAD DOMAIN-CONTAINING PROTEIN"/>
    <property type="match status" value="1"/>
</dbReference>
<feature type="compositionally biased region" description="Polar residues" evidence="6">
    <location>
        <begin position="223"/>
        <end position="235"/>
    </location>
</feature>
<dbReference type="KEGG" id="mbe:MBM_03899"/>
<dbReference type="OMA" id="NTHMKLE"/>
<dbReference type="Pfam" id="PF00250">
    <property type="entry name" value="Forkhead"/>
    <property type="match status" value="1"/>
</dbReference>
<keyword evidence="9" id="KW-1185">Reference proteome</keyword>
<evidence type="ECO:0000256" key="5">
    <source>
        <dbReference type="PROSITE-ProRule" id="PRU00089"/>
    </source>
</evidence>
<feature type="compositionally biased region" description="Low complexity" evidence="6">
    <location>
        <begin position="375"/>
        <end position="386"/>
    </location>
</feature>
<dbReference type="InterPro" id="IPR036390">
    <property type="entry name" value="WH_DNA-bd_sf"/>
</dbReference>
<feature type="domain" description="Fork-head" evidence="7">
    <location>
        <begin position="251"/>
        <end position="348"/>
    </location>
</feature>
<dbReference type="STRING" id="1072389.K1WZQ9"/>
<protein>
    <submittedName>
        <fullName evidence="8">Forkhead domain-containing protein</fullName>
    </submittedName>
</protein>
<evidence type="ECO:0000256" key="1">
    <source>
        <dbReference type="ARBA" id="ARBA00023015"/>
    </source>
</evidence>
<feature type="region of interest" description="Disordered" evidence="6">
    <location>
        <begin position="491"/>
        <end position="518"/>
    </location>
</feature>
<sequence length="518" mass="58204">MNMNTGQYHHRPQMAGLLADEFQYGDYDSDLDTSAQASQSNFSFDGLPRASSQHLMNSPSSSSNILSTYSNLLQPIPMSQTSVSWTDAMQSPGGFQDQNNSFYPGYSASNLPLNGHHGNFSRGPAYQQPRYIPNMYGLSDNDNAMALDESYAAPSAYILDSKRSAMQHSPVMTSPFDNQHMNNARDFQRMSISHSPVPKMEELDESQLDFSSFETAPPFSLPPSETSDEGNTSREMTAADVEDHNDFCEQNPEEPYAKLIHRALMSVPSKSMVLQEIYQWFRDNTQKGGTCSKGWMNSIRHNLSMNAAFKKTERKTPDNDSKKSTEWVLEEFAIRDGVQSTTRYRKGTSSKKSSRNETPSLARVVSGRRGGISTKQAKQQQQQQRQQRAKDDQRRDFSRSSQRGDSMRMRRPQYQQQQHDSPSHIIQSSQQQRQRSPLTPPSAVDFFAPSAAAATTSPYFFGGMKVEQESSPYDDMHQLYRLDDVQGCVEDSPLFSSNGDGGDVHFHTGPSMSSSQQY</sequence>
<dbReference type="InterPro" id="IPR045912">
    <property type="entry name" value="FOXJ2/3-like"/>
</dbReference>
<dbReference type="InterPro" id="IPR001766">
    <property type="entry name" value="Fork_head_dom"/>
</dbReference>
<dbReference type="Gene3D" id="1.10.10.10">
    <property type="entry name" value="Winged helix-like DNA-binding domain superfamily/Winged helix DNA-binding domain"/>
    <property type="match status" value="1"/>
</dbReference>
<keyword evidence="3" id="KW-0804">Transcription</keyword>
<feature type="compositionally biased region" description="Basic residues" evidence="6">
    <location>
        <begin position="343"/>
        <end position="353"/>
    </location>
</feature>
<feature type="region of interest" description="Disordered" evidence="6">
    <location>
        <begin position="213"/>
        <end position="235"/>
    </location>
</feature>
<name>K1WZQ9_MARBU</name>
<keyword evidence="2 5" id="KW-0238">DNA-binding</keyword>
<evidence type="ECO:0000313" key="9">
    <source>
        <dbReference type="Proteomes" id="UP000006753"/>
    </source>
</evidence>
<evidence type="ECO:0000256" key="3">
    <source>
        <dbReference type="ARBA" id="ARBA00023163"/>
    </source>
</evidence>
<feature type="compositionally biased region" description="Low complexity" evidence="6">
    <location>
        <begin position="413"/>
        <end position="441"/>
    </location>
</feature>
<dbReference type="SMART" id="SM00339">
    <property type="entry name" value="FH"/>
    <property type="match status" value="1"/>
</dbReference>
<dbReference type="PRINTS" id="PR00053">
    <property type="entry name" value="FORKHEAD"/>
</dbReference>
<accession>K1WZQ9</accession>
<comment type="subcellular location">
    <subcellularLocation>
        <location evidence="5">Nucleus</location>
    </subcellularLocation>
</comment>
<feature type="region of interest" description="Disordered" evidence="6">
    <location>
        <begin position="340"/>
        <end position="441"/>
    </location>
</feature>
<keyword evidence="1" id="KW-0805">Transcription regulation</keyword>
<evidence type="ECO:0000256" key="6">
    <source>
        <dbReference type="SAM" id="MobiDB-lite"/>
    </source>
</evidence>
<dbReference type="InParanoid" id="K1WZQ9"/>
<dbReference type="eggNOG" id="KOG2294">
    <property type="taxonomic scope" value="Eukaryota"/>
</dbReference>
<feature type="compositionally biased region" description="Basic and acidic residues" evidence="6">
    <location>
        <begin position="388"/>
        <end position="398"/>
    </location>
</feature>
<reference evidence="8 9" key="1">
    <citation type="journal article" date="2012" name="BMC Genomics">
        <title>Sequencing the genome of Marssonina brunnea reveals fungus-poplar co-evolution.</title>
        <authorList>
            <person name="Zhu S."/>
            <person name="Cao Y.-Z."/>
            <person name="Jiang C."/>
            <person name="Tan B.-Y."/>
            <person name="Wang Z."/>
            <person name="Feng S."/>
            <person name="Zhang L."/>
            <person name="Su X.-H."/>
            <person name="Brejova B."/>
            <person name="Vinar T."/>
            <person name="Xu M."/>
            <person name="Wang M.-X."/>
            <person name="Zhang S.-G."/>
            <person name="Huang M.-R."/>
            <person name="Wu R."/>
            <person name="Zhou Y."/>
        </authorList>
    </citation>
    <scope>NUCLEOTIDE SEQUENCE [LARGE SCALE GENOMIC DNA]</scope>
    <source>
        <strain evidence="8 9">MB_m1</strain>
    </source>
</reference>
<gene>
    <name evidence="8" type="ORF">MBM_03899</name>
</gene>
<feature type="DNA-binding region" description="Fork-head" evidence="5">
    <location>
        <begin position="251"/>
        <end position="348"/>
    </location>
</feature>
<dbReference type="InterPro" id="IPR036388">
    <property type="entry name" value="WH-like_DNA-bd_sf"/>
</dbReference>
<dbReference type="PANTHER" id="PTHR46078">
    <property type="entry name" value="FORKHEAD BOX PROTEIN J2 FAMILY MEMBER"/>
    <property type="match status" value="1"/>
</dbReference>
<dbReference type="OrthoDB" id="5954824at2759"/>
<evidence type="ECO:0000256" key="2">
    <source>
        <dbReference type="ARBA" id="ARBA00023125"/>
    </source>
</evidence>
<dbReference type="SUPFAM" id="SSF46785">
    <property type="entry name" value="Winged helix' DNA-binding domain"/>
    <property type="match status" value="1"/>
</dbReference>
<evidence type="ECO:0000256" key="4">
    <source>
        <dbReference type="ARBA" id="ARBA00023242"/>
    </source>
</evidence>
<dbReference type="PROSITE" id="PS50039">
    <property type="entry name" value="FORK_HEAD_3"/>
    <property type="match status" value="1"/>
</dbReference>
<dbReference type="GO" id="GO:0005634">
    <property type="term" value="C:nucleus"/>
    <property type="evidence" value="ECO:0007669"/>
    <property type="project" value="UniProtKB-SubCell"/>
</dbReference>
<evidence type="ECO:0000313" key="8">
    <source>
        <dbReference type="EMBL" id="EKD18127.1"/>
    </source>
</evidence>
<dbReference type="GO" id="GO:0000981">
    <property type="term" value="F:DNA-binding transcription factor activity, RNA polymerase II-specific"/>
    <property type="evidence" value="ECO:0007669"/>
    <property type="project" value="TreeGrafter"/>
</dbReference>
<keyword evidence="4 5" id="KW-0539">Nucleus</keyword>
<dbReference type="GO" id="GO:0000978">
    <property type="term" value="F:RNA polymerase II cis-regulatory region sequence-specific DNA binding"/>
    <property type="evidence" value="ECO:0007669"/>
    <property type="project" value="TreeGrafter"/>
</dbReference>
<organism evidence="8 9">
    <name type="scientific">Marssonina brunnea f. sp. multigermtubi (strain MB_m1)</name>
    <name type="common">Marssonina leaf spot fungus</name>
    <dbReference type="NCBI Taxonomy" id="1072389"/>
    <lineage>
        <taxon>Eukaryota</taxon>
        <taxon>Fungi</taxon>
        <taxon>Dikarya</taxon>
        <taxon>Ascomycota</taxon>
        <taxon>Pezizomycotina</taxon>
        <taxon>Leotiomycetes</taxon>
        <taxon>Helotiales</taxon>
        <taxon>Drepanopezizaceae</taxon>
        <taxon>Drepanopeziza</taxon>
    </lineage>
</organism>
<dbReference type="GeneID" id="18759834"/>
<proteinExistence type="predicted"/>
<dbReference type="AlphaFoldDB" id="K1WZQ9"/>
<dbReference type="EMBL" id="JH921434">
    <property type="protein sequence ID" value="EKD18127.1"/>
    <property type="molecule type" value="Genomic_DNA"/>
</dbReference>